<proteinExistence type="predicted"/>
<dbReference type="OrthoDB" id="2633244at2"/>
<gene>
    <name evidence="2" type="ORF">Bccel_0753</name>
</gene>
<sequence>MIWGKAFEKEYRKNPVATQHEFQAFLNTWNDDITDKELEEIVGSHQSNACSWRFPKINFPDSYISFLQYSNGGEFENGDRYFQFFNIFEIREFNIAYHIPKYMEYAVSFAMDENGNHYLFDMRHNPINGEYPILAASSGNLGYDDCKLIAHSFREVCSGKISIEDILFEK</sequence>
<dbReference type="eggNOG" id="ENOG5032R3M">
    <property type="taxonomic scope" value="Bacteria"/>
</dbReference>
<accession>A0A0L6JIH0</accession>
<dbReference type="RefSeq" id="WP_050753059.1">
    <property type="nucleotide sequence ID" value="NZ_JQKC01000020.1"/>
</dbReference>
<comment type="caution">
    <text evidence="2">The sequence shown here is derived from an EMBL/GenBank/DDBJ whole genome shotgun (WGS) entry which is preliminary data.</text>
</comment>
<protein>
    <recommendedName>
        <fullName evidence="1">Knr4/Smi1-like domain-containing protein</fullName>
    </recommendedName>
</protein>
<dbReference type="AlphaFoldDB" id="A0A0L6JIH0"/>
<evidence type="ECO:0000259" key="1">
    <source>
        <dbReference type="Pfam" id="PF09346"/>
    </source>
</evidence>
<dbReference type="InterPro" id="IPR037883">
    <property type="entry name" value="Knr4/Smi1-like_sf"/>
</dbReference>
<dbReference type="EMBL" id="LGTC01000001">
    <property type="protein sequence ID" value="KNY25493.1"/>
    <property type="molecule type" value="Genomic_DNA"/>
</dbReference>
<reference evidence="3" key="1">
    <citation type="submission" date="2015-07" db="EMBL/GenBank/DDBJ databases">
        <title>Near-Complete Genome Sequence of the Cellulolytic Bacterium Bacteroides (Pseudobacteroides) cellulosolvens ATCC 35603.</title>
        <authorList>
            <person name="Dassa B."/>
            <person name="Utturkar S.M."/>
            <person name="Klingeman D.M."/>
            <person name="Hurt R.A."/>
            <person name="Keller M."/>
            <person name="Xu J."/>
            <person name="Reddy Y.H.K."/>
            <person name="Borovok I."/>
            <person name="Grinberg I.R."/>
            <person name="Lamed R."/>
            <person name="Zhivin O."/>
            <person name="Bayer E.A."/>
            <person name="Brown S.D."/>
        </authorList>
    </citation>
    <scope>NUCLEOTIDE SEQUENCE [LARGE SCALE GENOMIC DNA]</scope>
    <source>
        <strain evidence="3">DSM 2933</strain>
    </source>
</reference>
<dbReference type="InterPro" id="IPR018958">
    <property type="entry name" value="Knr4/Smi1-like_dom"/>
</dbReference>
<evidence type="ECO:0000313" key="3">
    <source>
        <dbReference type="Proteomes" id="UP000036923"/>
    </source>
</evidence>
<organism evidence="2 3">
    <name type="scientific">Pseudobacteroides cellulosolvens ATCC 35603 = DSM 2933</name>
    <dbReference type="NCBI Taxonomy" id="398512"/>
    <lineage>
        <taxon>Bacteria</taxon>
        <taxon>Bacillati</taxon>
        <taxon>Bacillota</taxon>
        <taxon>Clostridia</taxon>
        <taxon>Eubacteriales</taxon>
        <taxon>Oscillospiraceae</taxon>
        <taxon>Pseudobacteroides</taxon>
    </lineage>
</organism>
<feature type="domain" description="Knr4/Smi1-like" evidence="1">
    <location>
        <begin position="56"/>
        <end position="155"/>
    </location>
</feature>
<name>A0A0L6JIH0_9FIRM</name>
<evidence type="ECO:0000313" key="2">
    <source>
        <dbReference type="EMBL" id="KNY25493.1"/>
    </source>
</evidence>
<keyword evidence="3" id="KW-1185">Reference proteome</keyword>
<dbReference type="Gene3D" id="3.40.1580.10">
    <property type="entry name" value="SMI1/KNR4-like"/>
    <property type="match status" value="1"/>
</dbReference>
<dbReference type="STRING" id="398512.Bccel_0753"/>
<dbReference type="Pfam" id="PF09346">
    <property type="entry name" value="SMI1_KNR4"/>
    <property type="match status" value="1"/>
</dbReference>
<dbReference type="Proteomes" id="UP000036923">
    <property type="component" value="Unassembled WGS sequence"/>
</dbReference>
<dbReference type="SUPFAM" id="SSF160631">
    <property type="entry name" value="SMI1/KNR4-like"/>
    <property type="match status" value="1"/>
</dbReference>